<evidence type="ECO:0000313" key="2">
    <source>
        <dbReference type="EMBL" id="TSD54300.1"/>
    </source>
</evidence>
<evidence type="ECO:0000313" key="3">
    <source>
        <dbReference type="Proteomes" id="UP000316988"/>
    </source>
</evidence>
<feature type="region of interest" description="Disordered" evidence="1">
    <location>
        <begin position="32"/>
        <end position="56"/>
    </location>
</feature>
<organism evidence="2 3">
    <name type="scientific">Aeromicrobium piscarium</name>
    <dbReference type="NCBI Taxonomy" id="2590901"/>
    <lineage>
        <taxon>Bacteria</taxon>
        <taxon>Bacillati</taxon>
        <taxon>Actinomycetota</taxon>
        <taxon>Actinomycetes</taxon>
        <taxon>Propionibacteriales</taxon>
        <taxon>Nocardioidaceae</taxon>
        <taxon>Aeromicrobium</taxon>
    </lineage>
</organism>
<dbReference type="InterPro" id="IPR025101">
    <property type="entry name" value="DUF4012"/>
</dbReference>
<keyword evidence="3" id="KW-1185">Reference proteome</keyword>
<evidence type="ECO:0000256" key="1">
    <source>
        <dbReference type="SAM" id="MobiDB-lite"/>
    </source>
</evidence>
<dbReference type="AlphaFoldDB" id="A0A554RJT3"/>
<gene>
    <name evidence="2" type="ORF">FNM00_17775</name>
</gene>
<reference evidence="2 3" key="1">
    <citation type="submission" date="2019-07" db="EMBL/GenBank/DDBJ databases">
        <authorList>
            <person name="Zhao L.H."/>
        </authorList>
    </citation>
    <scope>NUCLEOTIDE SEQUENCE [LARGE SCALE GENOMIC DNA]</scope>
    <source>
        <strain evidence="2 3">Co35</strain>
    </source>
</reference>
<sequence>MAIIGVLCAAWLGVRGYLAYGHLRDAERTAQQMREQITDTEATASHASSLAEDTSSARSLTSDPVWRAAELLPWVGDQMNAVAEATAAVDDVASSALEPLVEVAQDFSMDDLRPTGGRVDVSGLAGLHEVAALSAERVGAATARVDAIDRRTLLGPVAERIDGLGDQLRAAGAGADAVSRASVLAPAMLGQDGPREYLLVFQNNAEWRSLGGIVGATALLRTDGGTLSLEDQASSSDFSRYDEPVLPLDEELRQIYEDQPALWIQNVTQVPSFPTSARLAQTMWERERGARVDGVIAIDPVVLSYLLEATGPITLPTGDEINADNAVSLLLNEVYLRYEVPAQQDEFFQATAAAVFDAVSSGGADPREFLDALTRATAEHRVLIWNENEDDQAVLDGTGLQGLLPVTDDQRTSFGVYLNDGTASKMNYYSRLESGASWCTNEAGGTDALLQVTLRNDAPADAGSLPRYITGGGVVVPPGVTRTVAYLYLPEGAEIVSATDSSGAGVGQGTDSGRQVLTWETSLAPGEDASATVRVSTPYTNRLDVVTTPTVPGASTTIAPACGTTEAD</sequence>
<dbReference type="Proteomes" id="UP000316988">
    <property type="component" value="Unassembled WGS sequence"/>
</dbReference>
<name>A0A554RJT3_9ACTN</name>
<dbReference type="OrthoDB" id="3203519at2"/>
<dbReference type="EMBL" id="VLNT01000027">
    <property type="protein sequence ID" value="TSD54300.1"/>
    <property type="molecule type" value="Genomic_DNA"/>
</dbReference>
<comment type="caution">
    <text evidence="2">The sequence shown here is derived from an EMBL/GenBank/DDBJ whole genome shotgun (WGS) entry which is preliminary data.</text>
</comment>
<proteinExistence type="predicted"/>
<protein>
    <submittedName>
        <fullName evidence="2">DUF4012 domain-containing protein</fullName>
    </submittedName>
</protein>
<dbReference type="Pfam" id="PF13196">
    <property type="entry name" value="DUF4012"/>
    <property type="match status" value="1"/>
</dbReference>
<accession>A0A554RJT3</accession>